<protein>
    <submittedName>
        <fullName evidence="4">Kinesin motor domain-containing protein</fullName>
    </submittedName>
</protein>
<accession>A0A0M3HM57</accession>
<keyword evidence="2" id="KW-0472">Membrane</keyword>
<name>A0A0M3HM57_ASCLU</name>
<keyword evidence="2" id="KW-1133">Transmembrane helix</keyword>
<dbReference type="Proteomes" id="UP000036681">
    <property type="component" value="Unplaced"/>
</dbReference>
<evidence type="ECO:0000256" key="2">
    <source>
        <dbReference type="SAM" id="Phobius"/>
    </source>
</evidence>
<evidence type="ECO:0000256" key="1">
    <source>
        <dbReference type="SAM" id="Coils"/>
    </source>
</evidence>
<keyword evidence="2" id="KW-0812">Transmembrane</keyword>
<reference evidence="4" key="1">
    <citation type="submission" date="2017-02" db="UniProtKB">
        <authorList>
            <consortium name="WormBaseParasite"/>
        </authorList>
    </citation>
    <scope>IDENTIFICATION</scope>
</reference>
<proteinExistence type="predicted"/>
<feature type="coiled-coil region" evidence="1">
    <location>
        <begin position="8"/>
        <end position="35"/>
    </location>
</feature>
<sequence>MMITICRVNALEGTLAERDRAIESLRKEVDELKISKVETPGDVECQQVTFERLLFNFVASFNSICFIHFLWIC</sequence>
<organism evidence="3 4">
    <name type="scientific">Ascaris lumbricoides</name>
    <name type="common">Giant roundworm</name>
    <dbReference type="NCBI Taxonomy" id="6252"/>
    <lineage>
        <taxon>Eukaryota</taxon>
        <taxon>Metazoa</taxon>
        <taxon>Ecdysozoa</taxon>
        <taxon>Nematoda</taxon>
        <taxon>Chromadorea</taxon>
        <taxon>Rhabditida</taxon>
        <taxon>Spirurina</taxon>
        <taxon>Ascaridomorpha</taxon>
        <taxon>Ascaridoidea</taxon>
        <taxon>Ascarididae</taxon>
        <taxon>Ascaris</taxon>
    </lineage>
</organism>
<keyword evidence="1" id="KW-0175">Coiled coil</keyword>
<dbReference type="AlphaFoldDB" id="A0A0M3HM57"/>
<evidence type="ECO:0000313" key="3">
    <source>
        <dbReference type="Proteomes" id="UP000036681"/>
    </source>
</evidence>
<feature type="transmembrane region" description="Helical" evidence="2">
    <location>
        <begin position="53"/>
        <end position="72"/>
    </location>
</feature>
<evidence type="ECO:0000313" key="4">
    <source>
        <dbReference type="WBParaSite" id="ALUE_0000260201-mRNA-1"/>
    </source>
</evidence>
<keyword evidence="3" id="KW-1185">Reference proteome</keyword>
<dbReference type="WBParaSite" id="ALUE_0000260201-mRNA-1">
    <property type="protein sequence ID" value="ALUE_0000260201-mRNA-1"/>
    <property type="gene ID" value="ALUE_0000260201"/>
</dbReference>